<keyword evidence="5" id="KW-0418">Kinase</keyword>
<feature type="domain" description="Protein kinase" evidence="9">
    <location>
        <begin position="1"/>
        <end position="417"/>
    </location>
</feature>
<evidence type="ECO:0000256" key="4">
    <source>
        <dbReference type="ARBA" id="ARBA00022741"/>
    </source>
</evidence>
<keyword evidence="6" id="KW-0067">ATP-binding</keyword>
<keyword evidence="2" id="KW-0723">Serine/threonine-protein kinase</keyword>
<dbReference type="GO" id="GO:0005524">
    <property type="term" value="F:ATP binding"/>
    <property type="evidence" value="ECO:0007669"/>
    <property type="project" value="UniProtKB-KW"/>
</dbReference>
<sequence length="417" mass="46332">MASTLTKSEELRIIKYYDLDHDPTKSLVEVERTSDGEILLGCRLDKKSTSQGFMEFFNDTPANDLIKQLLNHENLVSIAGEATGARIVKANGSTGVQPCRYLVYDYCDAGTLHTMLQKPPAPLTSTGFIPPSLCWHVLVSLLRALAWLHDGYREDGVGTTVEAPRGMDYDGDEQDNWFQDADWLAVLHCNITPENVFLQRPRGTETYGLVKLGNFSNAQTATHVRGANGLLVAFRRLGDAESSSDQLEELRDGNFGRFPREYSYYTRGSDLRAVGGILYHMMTGIALPPPNRCPVCDCGCFHCERGAAPCQHGCFENVDLSSPDKCFELFSELTDYHGPYREKDLCIQVASLIAIDPQTDRIDSTVSLYQVVKAAHEAWLSSHPDGQLIVTLDDDLLARESRAWKKAERVVAAEESA</sequence>
<proteinExistence type="predicted"/>
<dbReference type="EMBL" id="CP034206">
    <property type="protein sequence ID" value="QBZ59281.1"/>
    <property type="molecule type" value="Genomic_DNA"/>
</dbReference>
<comment type="catalytic activity">
    <reaction evidence="8">
        <text>L-seryl-[protein] + ATP = O-phospho-L-seryl-[protein] + ADP + H(+)</text>
        <dbReference type="Rhea" id="RHEA:17989"/>
        <dbReference type="Rhea" id="RHEA-COMP:9863"/>
        <dbReference type="Rhea" id="RHEA-COMP:11604"/>
        <dbReference type="ChEBI" id="CHEBI:15378"/>
        <dbReference type="ChEBI" id="CHEBI:29999"/>
        <dbReference type="ChEBI" id="CHEBI:30616"/>
        <dbReference type="ChEBI" id="CHEBI:83421"/>
        <dbReference type="ChEBI" id="CHEBI:456216"/>
        <dbReference type="EC" id="2.7.11.1"/>
    </reaction>
</comment>
<evidence type="ECO:0000256" key="8">
    <source>
        <dbReference type="ARBA" id="ARBA00048679"/>
    </source>
</evidence>
<dbReference type="Proteomes" id="UP000294847">
    <property type="component" value="Chromosome 3"/>
</dbReference>
<evidence type="ECO:0000256" key="5">
    <source>
        <dbReference type="ARBA" id="ARBA00022777"/>
    </source>
</evidence>
<evidence type="ECO:0000256" key="2">
    <source>
        <dbReference type="ARBA" id="ARBA00022527"/>
    </source>
</evidence>
<dbReference type="PROSITE" id="PS50011">
    <property type="entry name" value="PROTEIN_KINASE_DOM"/>
    <property type="match status" value="1"/>
</dbReference>
<name>A0A4P7NC83_PYROR</name>
<dbReference type="PANTHER" id="PTHR43671">
    <property type="entry name" value="SERINE/THREONINE-PROTEIN KINASE NEK"/>
    <property type="match status" value="1"/>
</dbReference>
<dbReference type="InterPro" id="IPR050660">
    <property type="entry name" value="NEK_Ser/Thr_kinase"/>
</dbReference>
<organism evidence="10 11">
    <name type="scientific">Pyricularia oryzae</name>
    <name type="common">Rice blast fungus</name>
    <name type="synonym">Magnaporthe oryzae</name>
    <dbReference type="NCBI Taxonomy" id="318829"/>
    <lineage>
        <taxon>Eukaryota</taxon>
        <taxon>Fungi</taxon>
        <taxon>Dikarya</taxon>
        <taxon>Ascomycota</taxon>
        <taxon>Pezizomycotina</taxon>
        <taxon>Sordariomycetes</taxon>
        <taxon>Sordariomycetidae</taxon>
        <taxon>Magnaporthales</taxon>
        <taxon>Pyriculariaceae</taxon>
        <taxon>Pyricularia</taxon>
    </lineage>
</organism>
<dbReference type="InterPro" id="IPR000719">
    <property type="entry name" value="Prot_kinase_dom"/>
</dbReference>
<dbReference type="InterPro" id="IPR011009">
    <property type="entry name" value="Kinase-like_dom_sf"/>
</dbReference>
<evidence type="ECO:0000256" key="7">
    <source>
        <dbReference type="ARBA" id="ARBA00047899"/>
    </source>
</evidence>
<accession>A0A4P7NC83</accession>
<protein>
    <recommendedName>
        <fullName evidence="1">non-specific serine/threonine protein kinase</fullName>
        <ecNumber evidence="1">2.7.11.1</ecNumber>
    </recommendedName>
</protein>
<dbReference type="Gene3D" id="1.10.510.10">
    <property type="entry name" value="Transferase(Phosphotransferase) domain 1"/>
    <property type="match status" value="1"/>
</dbReference>
<dbReference type="GO" id="GO:0004674">
    <property type="term" value="F:protein serine/threonine kinase activity"/>
    <property type="evidence" value="ECO:0007669"/>
    <property type="project" value="UniProtKB-KW"/>
</dbReference>
<keyword evidence="4" id="KW-0547">Nucleotide-binding</keyword>
<evidence type="ECO:0000256" key="6">
    <source>
        <dbReference type="ARBA" id="ARBA00022840"/>
    </source>
</evidence>
<dbReference type="VEuPathDB" id="FungiDB:M_BR32_EuGene_00047811"/>
<dbReference type="AlphaFoldDB" id="A0A4P7NC83"/>
<dbReference type="SUPFAM" id="SSF56112">
    <property type="entry name" value="Protein kinase-like (PK-like)"/>
    <property type="match status" value="1"/>
</dbReference>
<evidence type="ECO:0000313" key="11">
    <source>
        <dbReference type="Proteomes" id="UP000294847"/>
    </source>
</evidence>
<reference evidence="10 11" key="1">
    <citation type="journal article" date="2019" name="Mol. Biol. Evol.">
        <title>Blast fungal genomes show frequent chromosomal changes, gene gains and losses, and effector gene turnover.</title>
        <authorList>
            <person name="Gomez Luciano L.B."/>
            <person name="Jason Tsai I."/>
            <person name="Chuma I."/>
            <person name="Tosa Y."/>
            <person name="Chen Y.H."/>
            <person name="Li J.Y."/>
            <person name="Li M.Y."/>
            <person name="Jade Lu M.Y."/>
            <person name="Nakayashiki H."/>
            <person name="Li W.H."/>
        </authorList>
    </citation>
    <scope>NUCLEOTIDE SEQUENCE [LARGE SCALE GENOMIC DNA]</scope>
    <source>
        <strain evidence="10">MZ5-1-6</strain>
    </source>
</reference>
<gene>
    <name evidence="10" type="ORF">PoMZ_04242</name>
</gene>
<comment type="catalytic activity">
    <reaction evidence="7">
        <text>L-threonyl-[protein] + ATP = O-phospho-L-threonyl-[protein] + ADP + H(+)</text>
        <dbReference type="Rhea" id="RHEA:46608"/>
        <dbReference type="Rhea" id="RHEA-COMP:11060"/>
        <dbReference type="Rhea" id="RHEA-COMP:11605"/>
        <dbReference type="ChEBI" id="CHEBI:15378"/>
        <dbReference type="ChEBI" id="CHEBI:30013"/>
        <dbReference type="ChEBI" id="CHEBI:30616"/>
        <dbReference type="ChEBI" id="CHEBI:61977"/>
        <dbReference type="ChEBI" id="CHEBI:456216"/>
        <dbReference type="EC" id="2.7.11.1"/>
    </reaction>
</comment>
<keyword evidence="3" id="KW-0808">Transferase</keyword>
<evidence type="ECO:0000256" key="1">
    <source>
        <dbReference type="ARBA" id="ARBA00012513"/>
    </source>
</evidence>
<evidence type="ECO:0000313" key="10">
    <source>
        <dbReference type="EMBL" id="QBZ59281.1"/>
    </source>
</evidence>
<dbReference type="PANTHER" id="PTHR43671:SF98">
    <property type="entry name" value="SERINE_THREONINE-PROTEIN KINASE NEK11"/>
    <property type="match status" value="1"/>
</dbReference>
<evidence type="ECO:0000259" key="9">
    <source>
        <dbReference type="PROSITE" id="PS50011"/>
    </source>
</evidence>
<dbReference type="EC" id="2.7.11.1" evidence="1"/>
<evidence type="ECO:0000256" key="3">
    <source>
        <dbReference type="ARBA" id="ARBA00022679"/>
    </source>
</evidence>
<dbReference type="GO" id="GO:0005634">
    <property type="term" value="C:nucleus"/>
    <property type="evidence" value="ECO:0007669"/>
    <property type="project" value="TreeGrafter"/>
</dbReference>